<proteinExistence type="predicted"/>
<protein>
    <submittedName>
        <fullName evidence="2">Uncharacterized protein</fullName>
    </submittedName>
</protein>
<feature type="transmembrane region" description="Helical" evidence="1">
    <location>
        <begin position="6"/>
        <end position="23"/>
    </location>
</feature>
<keyword evidence="1" id="KW-1133">Transmembrane helix</keyword>
<dbReference type="Proteomes" id="UP000261174">
    <property type="component" value="Unassembled WGS sequence"/>
</dbReference>
<reference evidence="2 3" key="1">
    <citation type="submission" date="2018-08" db="EMBL/GenBank/DDBJ databases">
        <title>Chitinophaga sp. K20C18050901, a novel bacterium isolated from forest soil.</title>
        <authorList>
            <person name="Wang C."/>
        </authorList>
    </citation>
    <scope>NUCLEOTIDE SEQUENCE [LARGE SCALE GENOMIC DNA]</scope>
    <source>
        <strain evidence="2 3">K20C18050901</strain>
    </source>
</reference>
<evidence type="ECO:0000313" key="3">
    <source>
        <dbReference type="Proteomes" id="UP000261174"/>
    </source>
</evidence>
<keyword evidence="3" id="KW-1185">Reference proteome</keyword>
<keyword evidence="1" id="KW-0812">Transmembrane</keyword>
<name>A0A3E1NX80_9BACT</name>
<dbReference type="OrthoDB" id="1361727at2"/>
<dbReference type="AlphaFoldDB" id="A0A3E1NX80"/>
<dbReference type="EMBL" id="QTJV01000009">
    <property type="protein sequence ID" value="RFM32368.1"/>
    <property type="molecule type" value="Genomic_DNA"/>
</dbReference>
<organism evidence="2 3">
    <name type="scientific">Chitinophaga silvisoli</name>
    <dbReference type="NCBI Taxonomy" id="2291814"/>
    <lineage>
        <taxon>Bacteria</taxon>
        <taxon>Pseudomonadati</taxon>
        <taxon>Bacteroidota</taxon>
        <taxon>Chitinophagia</taxon>
        <taxon>Chitinophagales</taxon>
        <taxon>Chitinophagaceae</taxon>
        <taxon>Chitinophaga</taxon>
    </lineage>
</organism>
<evidence type="ECO:0000313" key="2">
    <source>
        <dbReference type="EMBL" id="RFM32368.1"/>
    </source>
</evidence>
<dbReference type="RefSeq" id="WP_116855561.1">
    <property type="nucleotide sequence ID" value="NZ_QTJV01000009.1"/>
</dbReference>
<accession>A0A3E1NX80</accession>
<sequence>MVTKFRIIFLSIAAIVGITWFRMMSKEHDRLDQLLTNHVRFSGRVVSYKVSNYHAFGIIGIILQDTNTKEFADTSSQRLFPYKIKGAFAEFYGYVPPSIKEGDAVILDSDKRLMNIYDDHNPVIVLNVVVSTESDEMDFVRRYTMFK</sequence>
<evidence type="ECO:0000256" key="1">
    <source>
        <dbReference type="SAM" id="Phobius"/>
    </source>
</evidence>
<keyword evidence="1" id="KW-0472">Membrane</keyword>
<comment type="caution">
    <text evidence="2">The sequence shown here is derived from an EMBL/GenBank/DDBJ whole genome shotgun (WGS) entry which is preliminary data.</text>
</comment>
<gene>
    <name evidence="2" type="ORF">DXN04_22020</name>
</gene>